<dbReference type="InterPro" id="IPR017937">
    <property type="entry name" value="Thioredoxin_CS"/>
</dbReference>
<feature type="region of interest" description="Disordered" evidence="1">
    <location>
        <begin position="20"/>
        <end position="75"/>
    </location>
</feature>
<dbReference type="EMBL" id="GG663738">
    <property type="protein sequence ID" value="EEH58149.1"/>
    <property type="molecule type" value="Genomic_DNA"/>
</dbReference>
<evidence type="ECO:0000313" key="4">
    <source>
        <dbReference type="Proteomes" id="UP000001876"/>
    </source>
</evidence>
<dbReference type="eggNOG" id="KOG0907">
    <property type="taxonomic scope" value="Eukaryota"/>
</dbReference>
<dbReference type="OMA" id="CAPCERF"/>
<feature type="domain" description="Thioredoxin" evidence="2">
    <location>
        <begin position="58"/>
        <end position="179"/>
    </location>
</feature>
<reference evidence="3 4" key="1">
    <citation type="journal article" date="2009" name="Science">
        <title>Green evolution and dynamic adaptations revealed by genomes of the marine picoeukaryotes Micromonas.</title>
        <authorList>
            <person name="Worden A.Z."/>
            <person name="Lee J.H."/>
            <person name="Mock T."/>
            <person name="Rouze P."/>
            <person name="Simmons M.P."/>
            <person name="Aerts A.L."/>
            <person name="Allen A.E."/>
            <person name="Cuvelier M.L."/>
            <person name="Derelle E."/>
            <person name="Everett M.V."/>
            <person name="Foulon E."/>
            <person name="Grimwood J."/>
            <person name="Gundlach H."/>
            <person name="Henrissat B."/>
            <person name="Napoli C."/>
            <person name="McDonald S.M."/>
            <person name="Parker M.S."/>
            <person name="Rombauts S."/>
            <person name="Salamov A."/>
            <person name="Von Dassow P."/>
            <person name="Badger J.H."/>
            <person name="Coutinho P.M."/>
            <person name="Demir E."/>
            <person name="Dubchak I."/>
            <person name="Gentemann C."/>
            <person name="Eikrem W."/>
            <person name="Gready J.E."/>
            <person name="John U."/>
            <person name="Lanier W."/>
            <person name="Lindquist E.A."/>
            <person name="Lucas S."/>
            <person name="Mayer K.F."/>
            <person name="Moreau H."/>
            <person name="Not F."/>
            <person name="Otillar R."/>
            <person name="Panaud O."/>
            <person name="Pangilinan J."/>
            <person name="Paulsen I."/>
            <person name="Piegu B."/>
            <person name="Poliakov A."/>
            <person name="Robbens S."/>
            <person name="Schmutz J."/>
            <person name="Toulza E."/>
            <person name="Wyss T."/>
            <person name="Zelensky A."/>
            <person name="Zhou K."/>
            <person name="Armbrust E.V."/>
            <person name="Bhattacharya D."/>
            <person name="Goodenough U.W."/>
            <person name="Van de Peer Y."/>
            <person name="Grigoriev I.V."/>
        </authorList>
    </citation>
    <scope>NUCLEOTIDE SEQUENCE [LARGE SCALE GENOMIC DNA]</scope>
    <source>
        <strain evidence="3 4">CCMP1545</strain>
    </source>
</reference>
<keyword evidence="4" id="KW-1185">Reference proteome</keyword>
<evidence type="ECO:0000256" key="1">
    <source>
        <dbReference type="SAM" id="MobiDB-lite"/>
    </source>
</evidence>
<dbReference type="InterPro" id="IPR050620">
    <property type="entry name" value="Thioredoxin_H-type-like"/>
</dbReference>
<dbReference type="RefSeq" id="XP_003058198.1">
    <property type="nucleotide sequence ID" value="XM_003058152.1"/>
</dbReference>
<gene>
    <name evidence="3" type="ORF">MICPUCDRAFT_57431</name>
</gene>
<name>C1MQW0_MICPC</name>
<dbReference type="PANTHER" id="PTHR10438:SF468">
    <property type="entry name" value="THIOREDOXIN-1-RELATED"/>
    <property type="match status" value="1"/>
</dbReference>
<dbReference type="OrthoDB" id="10263751at2759"/>
<dbReference type="GeneID" id="9683262"/>
<dbReference type="AlphaFoldDB" id="C1MQW0"/>
<dbReference type="SUPFAM" id="SSF52833">
    <property type="entry name" value="Thioredoxin-like"/>
    <property type="match status" value="1"/>
</dbReference>
<dbReference type="InterPro" id="IPR036249">
    <property type="entry name" value="Thioredoxin-like_sf"/>
</dbReference>
<dbReference type="CDD" id="cd02947">
    <property type="entry name" value="TRX_family"/>
    <property type="match status" value="1"/>
</dbReference>
<protein>
    <submittedName>
        <fullName evidence="3">Predicted protein</fullName>
    </submittedName>
</protein>
<organism evidence="4">
    <name type="scientific">Micromonas pusilla (strain CCMP1545)</name>
    <name type="common">Picoplanktonic green alga</name>
    <dbReference type="NCBI Taxonomy" id="564608"/>
    <lineage>
        <taxon>Eukaryota</taxon>
        <taxon>Viridiplantae</taxon>
        <taxon>Chlorophyta</taxon>
        <taxon>Mamiellophyceae</taxon>
        <taxon>Mamiellales</taxon>
        <taxon>Mamiellaceae</taxon>
        <taxon>Micromonas</taxon>
    </lineage>
</organism>
<evidence type="ECO:0000313" key="3">
    <source>
        <dbReference type="EMBL" id="EEH58149.1"/>
    </source>
</evidence>
<dbReference type="KEGG" id="mpp:MICPUCDRAFT_57431"/>
<dbReference type="PROSITE" id="PS00194">
    <property type="entry name" value="THIOREDOXIN_1"/>
    <property type="match status" value="1"/>
</dbReference>
<dbReference type="InterPro" id="IPR013766">
    <property type="entry name" value="Thioredoxin_domain"/>
</dbReference>
<accession>C1MQW0</accession>
<dbReference type="STRING" id="564608.C1MQW0"/>
<dbReference type="Proteomes" id="UP000001876">
    <property type="component" value="Unassembled WGS sequence"/>
</dbReference>
<dbReference type="PANTHER" id="PTHR10438">
    <property type="entry name" value="THIOREDOXIN"/>
    <property type="match status" value="1"/>
</dbReference>
<sequence length="179" mass="18412">MDAGAAPWWAAPATSSIVATSRRADDDAGAASSSGAFGCDVRDARTGARRRPRGRDAGASSRPAIGATSSAPASAMDGPTLRAALAASPRIVVNVTASWCAPCERFKPKFADLSGAFPDVAFVSVDVDALDDDAVDALGVETVPTFLLMRDGEEKTRIVGIAHKRPAKPIAAAIRAHLL</sequence>
<dbReference type="Pfam" id="PF00085">
    <property type="entry name" value="Thioredoxin"/>
    <property type="match status" value="1"/>
</dbReference>
<dbReference type="PROSITE" id="PS51352">
    <property type="entry name" value="THIOREDOXIN_2"/>
    <property type="match status" value="1"/>
</dbReference>
<evidence type="ECO:0000259" key="2">
    <source>
        <dbReference type="PROSITE" id="PS51352"/>
    </source>
</evidence>
<dbReference type="Gene3D" id="3.40.30.10">
    <property type="entry name" value="Glutaredoxin"/>
    <property type="match status" value="1"/>
</dbReference>
<proteinExistence type="predicted"/>